<evidence type="ECO:0000256" key="3">
    <source>
        <dbReference type="SAM" id="SignalP"/>
    </source>
</evidence>
<sequence length="1229" mass="139208">MIKSLRSVGIIVLLLCFSACATFKAQYADKMSVNPFPAEKEIKHSFYLIGDAGNSPLGETSIALQMFEKELQKASKNSTAIFLGDNIYPAGLPEKSNEKRAFAAHQLDVQTGIVKDFKGKTIFIPGNHDWYSDGLKGLKRQEKYVEKILEKNTFLPENGCPIEKIHIGKDIELILIDSQWYITNWDNHPTINDDCDIKTRTEFLNEFSSLVKKARGKTTIVAIHHPMYTNGSHNGQYTFKSHLSPIPVLGTLKNIVRSTSGVANVDMSNKRYNELKKRMVTIAQENDKVIFVSGHEHSLQYIIEDNLHQIVSGSGAKISGTRNVGGGQFSYGTYGYARLDVFKDGSSYVRFYSATDNKIVFETEVIKADAEKAKTVYPATFPKEMSASIYTKEETDKSNFYKFLWGDRYRKQYSTSVKAPTVDLDTLFGGLKPVRMGGGNQSKSLRLEDKNGTQYVMRALRKQALRYLQAVLFRDQYIKGQFDDTATEDLLLDVFSGAHPYAPFAVGTLADAVNVYHTNPVLYYVPKQNALGKYNENFGGELYMIEEHTSEGHSDKASFGYQNKLISTDDLMKKLHEDEDLVIDEASYIRARLFDMLIGDWDRHQDQWRWIVFKENGKTVYRPLPRDRDQAFSIMSDGFLLGTAVKIIPTARLLRKYEEDLVDVKGVNVEPYPLDMELIQQSGKDVWDAQVKMIREGLTDEVIEEAFLAFPAEVRDEAIAEIKKSLKGRRKNLQAISDRYFKLVNRLAVIKGTNKDDWFDIERLPNGETKVTAYRIKGGEKKDIFHERVYNKKETAEIWIYALDDDDVFHVHGTGTKMIKVRLVGGQNNDTYDIQNGKKLTFYDYKSKKSTIKTNKGTKVLTDNYETNVYDYKKLKNGTTQILPVLGFNPDDGFKLGFSAVQTNYGFERNPYTSRHSYRAAYYFATNGFDVGYLGEFNNIIGRLNLLIGVDFNSPNYAVNFFGFGNDTPNFEADDDDGLEVDLDYNRVKIRTFRLKPSLMWRGQLGGSLRAGLLYESNEIERTTGRFLDQSLPANSSLFDKQDFFGAEAKYHFENRDNKAFPTMGMEVSLETGYKNNVSTSKGFGYVIPEFSINHRLTSSGQVVLATKLRGHINFGEGFEFYQGATLGANTGLRGYRNQRFTGKRAFVQTTDIRWNLRKIKTGLLPVNIGVFGGFDYGRIWISGDPSRKWNTSLGGGIWLNGADVLTANLSLFNSDDGMRFAFGIGFGF</sequence>
<protein>
    <submittedName>
        <fullName evidence="5">Metallophosphoesterase</fullName>
    </submittedName>
</protein>
<dbReference type="Pfam" id="PF00149">
    <property type="entry name" value="Metallophos"/>
    <property type="match status" value="1"/>
</dbReference>
<dbReference type="EMBL" id="JACGWS010000007">
    <property type="protein sequence ID" value="MBC8755498.1"/>
    <property type="molecule type" value="Genomic_DNA"/>
</dbReference>
<dbReference type="InterPro" id="IPR004843">
    <property type="entry name" value="Calcineurin-like_PHP"/>
</dbReference>
<reference evidence="5 6" key="1">
    <citation type="submission" date="2020-07" db="EMBL/GenBank/DDBJ databases">
        <title>Description of Kordia aestuariivivens sp. nov., isolated from a tidal flat.</title>
        <authorList>
            <person name="Park S."/>
            <person name="Yoon J.-H."/>
        </authorList>
    </citation>
    <scope>NUCLEOTIDE SEQUENCE [LARGE SCALE GENOMIC DNA]</scope>
    <source>
        <strain evidence="5 6">YSTF-M3</strain>
    </source>
</reference>
<dbReference type="InterPro" id="IPR051558">
    <property type="entry name" value="Metallophosphoesterase_PAP"/>
</dbReference>
<dbReference type="PANTHER" id="PTHR10161">
    <property type="entry name" value="TARTRATE-RESISTANT ACID PHOSPHATASE TYPE 5"/>
    <property type="match status" value="1"/>
</dbReference>
<dbReference type="Proteomes" id="UP000619238">
    <property type="component" value="Unassembled WGS sequence"/>
</dbReference>
<keyword evidence="1 3" id="KW-0732">Signal</keyword>
<dbReference type="PANTHER" id="PTHR10161:SF14">
    <property type="entry name" value="TARTRATE-RESISTANT ACID PHOSPHATASE TYPE 5"/>
    <property type="match status" value="1"/>
</dbReference>
<dbReference type="Gene3D" id="3.60.21.10">
    <property type="match status" value="1"/>
</dbReference>
<evidence type="ECO:0000313" key="6">
    <source>
        <dbReference type="Proteomes" id="UP000619238"/>
    </source>
</evidence>
<feature type="domain" description="Calcineurin-like phosphoesterase" evidence="4">
    <location>
        <begin position="48"/>
        <end position="297"/>
    </location>
</feature>
<evidence type="ECO:0000256" key="2">
    <source>
        <dbReference type="ARBA" id="ARBA00022801"/>
    </source>
</evidence>
<dbReference type="SUPFAM" id="SSF56300">
    <property type="entry name" value="Metallo-dependent phosphatases"/>
    <property type="match status" value="1"/>
</dbReference>
<organism evidence="5 6">
    <name type="scientific">Kordia aestuariivivens</name>
    <dbReference type="NCBI Taxonomy" id="2759037"/>
    <lineage>
        <taxon>Bacteria</taxon>
        <taxon>Pseudomonadati</taxon>
        <taxon>Bacteroidota</taxon>
        <taxon>Flavobacteriia</taxon>
        <taxon>Flavobacteriales</taxon>
        <taxon>Flavobacteriaceae</taxon>
        <taxon>Kordia</taxon>
    </lineage>
</organism>
<gene>
    <name evidence="5" type="ORF">H2O64_12545</name>
</gene>
<feature type="signal peptide" evidence="3">
    <location>
        <begin position="1"/>
        <end position="21"/>
    </location>
</feature>
<evidence type="ECO:0000313" key="5">
    <source>
        <dbReference type="EMBL" id="MBC8755498.1"/>
    </source>
</evidence>
<accession>A0ABR7QAS7</accession>
<comment type="caution">
    <text evidence="5">The sequence shown here is derived from an EMBL/GenBank/DDBJ whole genome shotgun (WGS) entry which is preliminary data.</text>
</comment>
<evidence type="ECO:0000259" key="4">
    <source>
        <dbReference type="Pfam" id="PF00149"/>
    </source>
</evidence>
<proteinExistence type="predicted"/>
<keyword evidence="2" id="KW-0378">Hydrolase</keyword>
<dbReference type="RefSeq" id="WP_187562549.1">
    <property type="nucleotide sequence ID" value="NZ_JACGWS010000007.1"/>
</dbReference>
<keyword evidence="6" id="KW-1185">Reference proteome</keyword>
<feature type="chain" id="PRO_5046541327" evidence="3">
    <location>
        <begin position="22"/>
        <end position="1229"/>
    </location>
</feature>
<name>A0ABR7QAS7_9FLAO</name>
<dbReference type="InterPro" id="IPR029052">
    <property type="entry name" value="Metallo-depent_PP-like"/>
</dbReference>
<evidence type="ECO:0000256" key="1">
    <source>
        <dbReference type="ARBA" id="ARBA00022729"/>
    </source>
</evidence>